<evidence type="ECO:0000313" key="5">
    <source>
        <dbReference type="EMBL" id="CUU25910.1"/>
    </source>
</evidence>
<keyword evidence="2" id="KW-0521">NADP</keyword>
<protein>
    <submittedName>
        <fullName evidence="5">Short-chain dehydrogenase/reductase SDR</fullName>
    </submittedName>
</protein>
<geneLocation type="plasmid" evidence="6">
    <name>pEM01</name>
</geneLocation>
<dbReference type="PANTHER" id="PTHR43490">
    <property type="entry name" value="(+)-NEOMENTHOL DEHYDROGENASE"/>
    <property type="match status" value="1"/>
</dbReference>
<dbReference type="PRINTS" id="PR00080">
    <property type="entry name" value="SDRFAMILY"/>
</dbReference>
<dbReference type="GO" id="GO:0016616">
    <property type="term" value="F:oxidoreductase activity, acting on the CH-OH group of donors, NAD or NADP as acceptor"/>
    <property type="evidence" value="ECO:0007669"/>
    <property type="project" value="InterPro"/>
</dbReference>
<dbReference type="AlphaFoldDB" id="A0A0U5LAY8"/>
<dbReference type="SUPFAM" id="SSF51735">
    <property type="entry name" value="NAD(P)-binding Rossmann-fold domains"/>
    <property type="match status" value="1"/>
</dbReference>
<gene>
    <name evidence="5" type="ORF">EM595_p0210</name>
</gene>
<dbReference type="KEGG" id="ege:EM595_p0210"/>
<organism evidence="5 6">
    <name type="scientific">Duffyella gerundensis</name>
    <dbReference type="NCBI Taxonomy" id="1619313"/>
    <lineage>
        <taxon>Bacteria</taxon>
        <taxon>Pseudomonadati</taxon>
        <taxon>Pseudomonadota</taxon>
        <taxon>Gammaproteobacteria</taxon>
        <taxon>Enterobacterales</taxon>
        <taxon>Erwiniaceae</taxon>
        <taxon>Duffyella</taxon>
    </lineage>
</organism>
<dbReference type="InterPro" id="IPR020904">
    <property type="entry name" value="Sc_DH/Rdtase_CS"/>
</dbReference>
<dbReference type="PANTHER" id="PTHR43490:SF99">
    <property type="entry name" value="SHORT-CHAIN DEHYDROGENASE_REDUCTASE"/>
    <property type="match status" value="1"/>
</dbReference>
<comment type="similarity">
    <text evidence="1 4">Belongs to the short-chain dehydrogenases/reductases (SDR) family.</text>
</comment>
<dbReference type="Pfam" id="PF00106">
    <property type="entry name" value="adh_short"/>
    <property type="match status" value="1"/>
</dbReference>
<keyword evidence="6" id="KW-1185">Reference proteome</keyword>
<dbReference type="PROSITE" id="PS00061">
    <property type="entry name" value="ADH_SHORT"/>
    <property type="match status" value="1"/>
</dbReference>
<name>A0A0U5LAY8_9GAMM</name>
<evidence type="ECO:0000256" key="2">
    <source>
        <dbReference type="ARBA" id="ARBA00022857"/>
    </source>
</evidence>
<dbReference type="InterPro" id="IPR002347">
    <property type="entry name" value="SDR_fam"/>
</dbReference>
<sequence>MPVYQNYQAGYKFRTQKTPVKQKGIYLQETHMNSKSVLITGGNKSIGFETARQLGQRGYTIWLGCRDEQRGEVAVARLAAEGINVRLIIMDVTSLPGIQAAAQRVQEEEGKLDLLINNAGISGAQPVAPSAQSLSDIMAVYETNVFGVIRVTQAFLPLLKSAPHARIIMVSSGLGSLEWVADLSHPYSQVEAMGYTSSKSALNAVTVAFAKELIKDNISVNAVDPGYTATDFNGHTGYRTVEQAAAGIVWLAEQERAEMTAGFWFDQQRAPW</sequence>
<dbReference type="CDD" id="cd05324">
    <property type="entry name" value="carb_red_PTCR-like_SDR_c"/>
    <property type="match status" value="1"/>
</dbReference>
<proteinExistence type="inferred from homology"/>
<evidence type="ECO:0000256" key="4">
    <source>
        <dbReference type="RuleBase" id="RU000363"/>
    </source>
</evidence>
<evidence type="ECO:0000313" key="6">
    <source>
        <dbReference type="Proteomes" id="UP000059419"/>
    </source>
</evidence>
<keyword evidence="3" id="KW-0560">Oxidoreductase</keyword>
<reference evidence="6" key="1">
    <citation type="submission" date="2015-11" db="EMBL/GenBank/DDBJ databases">
        <authorList>
            <person name="Blom J."/>
        </authorList>
    </citation>
    <scope>NUCLEOTIDE SEQUENCE [LARGE SCALE GENOMIC DNA]</scope>
    <source>
        <plasmid evidence="6">pEM01</plasmid>
    </source>
</reference>
<evidence type="ECO:0000256" key="3">
    <source>
        <dbReference type="ARBA" id="ARBA00023002"/>
    </source>
</evidence>
<dbReference type="InterPro" id="IPR045313">
    <property type="entry name" value="CBR1-like"/>
</dbReference>
<accession>A0A0U5LAY8</accession>
<dbReference type="EMBL" id="LN907828">
    <property type="protein sequence ID" value="CUU25910.1"/>
    <property type="molecule type" value="Genomic_DNA"/>
</dbReference>
<dbReference type="PATRIC" id="fig|1619313.3.peg.3812"/>
<dbReference type="Proteomes" id="UP000059419">
    <property type="component" value="Plasmid pEM01"/>
</dbReference>
<dbReference type="Gene3D" id="3.40.50.720">
    <property type="entry name" value="NAD(P)-binding Rossmann-like Domain"/>
    <property type="match status" value="1"/>
</dbReference>
<dbReference type="InterPro" id="IPR036291">
    <property type="entry name" value="NAD(P)-bd_dom_sf"/>
</dbReference>
<dbReference type="PRINTS" id="PR00081">
    <property type="entry name" value="GDHRDH"/>
</dbReference>
<evidence type="ECO:0000256" key="1">
    <source>
        <dbReference type="ARBA" id="ARBA00006484"/>
    </source>
</evidence>